<sequence length="1822" mass="193761">MGNLARAAALLLALASAATALRCNIGSVTVDAEGTITQNYVTMENCKGVCTRRSPKLPDGTQMHQLGCEEQQRVRNVDDICSEDLCNRIPGLSDGQLDVVDKHRAEVLPVANRTCYVGVQIGSLTVAGAAQHCLGECASATTMIGALNGTIFFCATFGVCDAFVSPPSTGPRSCSPVAGHPDYNITACCCYDSSNCNLDGFNIPTPSPLPPVTRIPQACYSGIHIAGQLLAGGDYVACQGDCSSVTFKYQGTYDFTMYSCDPANICNGLGLTNDCMDIANGTFGGCCCNYDACIDPSANPPRYPNGTRTHIRDCYVGLHLKNFTGDGAPLMLAPERFAKEFEAFYCASDALCYMMDTVGSCSNLTAANMGIEACCCYDGPYCNVNGTDVTVQPPSRPPRPTEIIACLEGLHINSISISERYSGCAGECASVTVASSVAGAPYNATLYTCDPATVCRGLGLINRCGQIPNSPITGCCCDTDMCINPYARKFPNGTNTLHCGIGLAVGTNYTDVYEMDCDGSCASVETQIGGVFMAGFFCAPKTTCEAVGIVNDCFTILGEQGAPHVTACCCDYFNNCNTERGRIHPEPYTPPSTRPPIACYAGLGINDNLFNTSDKYMACRGDCGAITFRTTVAGGDYNVTMFTCDPVSVCPKMGVRNSCRSGPNGTITGCCCDWNDCIDLANRKVKPYPLPKSVNCFVGLGFESTNGTTTYGSSMACDGQCGTVVTDVNGVHSFGYFCSPQSLCSSFDVYNECRTFFLDQAGDWMNVCCCENQDNCNILKQQPNVTVTTPSTPSRRRTPLACYSGLAFMYNGSYSPLTDEDKYMSCFGDCAQVSYASSLGGVSFTATMYTCDPVSLCTSLGMSNQCTNITQSSSGSSSIAGCCCDWNDCINKRNLTINPAPHKDNLQCFVGLQMQSNPQDPTTKTLLGATLPCNGECSVVSTHFNGFDTQAFLCAPQALCDAFDPERMCGNPINFDTSDYLETCCCSRWDNCNLHFHNIPEPPVVPSVQPSWVQPITCYAGVALNGNVLSPDNRYMSCQGDCAQITYTSVLAGSPFNATIFSCDPVTLCMTFRAHNGCQQISNSGSNSSSIQFCCCDFNDCIDKQTFQPKPVPQTVKDNLQCYVGLMMQSNPQNASTRVLLGAEMPCNGECASINTHFNGQDMWAFMCTPPALCNLFDPERHCGLMNMDYDGDYLETCCCGWGDACNLHRHNIPVPSPLPTVSVTTPPLACYAGFAFNGSILSPADRFMSCQGDCAQLTYSSKFFGAAISATIFSCDPVAICSAFKLQNSCTELQNGNVTNTTISACCCNFNDCLDHTTFQPKPQPDTHNHKDNLQCFVGMQTQSNPQNASTRSIVGASMPCNGDCVSVETHFGSYDLWAFICGPEILCDIFDPQRHCGNPLNMDSAGDYLEICCCGDDDNCNVKRHRFPAPNPIPTIDTANTPPLACYAGIALNSTVLSDDNRFMACQGDCARLTYSSSLNGAAFSATIFTCDPVAICKTFGLKNNCNVIQSGSTNTTQMSGCCCDWNDCIDHQTFNVKTVQTTAQQRPGPQAPQAPPHYGQAPPPQQARYPGAAPPPPPSPTYLQRDPSYPPPQAQHRAYPPPRYAAAAPAYPAPLATPPHPAYAPPAYNRPAYEAPPPPAYDPCAQQPPCGYAPVPEPAPLCAPPAACAPPAYEPVPAYGCPCGQAPPPPAPLYAPAAPAPAPVYAPAPPAPLYAPAPAPAPLYAPAPAPAPLYAPPPPVPAPAYAPVPVREPVAYPAYAAPAPVFAAPAPVAVAGPPVYLAPQISPLARLVPAYAPGATVFIGKKRSKPVKVEKKLDN</sequence>
<reference evidence="3" key="1">
    <citation type="submission" date="2023-06" db="EMBL/GenBank/DDBJ databases">
        <authorList>
            <person name="Delattre M."/>
        </authorList>
    </citation>
    <scope>NUCLEOTIDE SEQUENCE</scope>
    <source>
        <strain evidence="3">AF72</strain>
    </source>
</reference>
<keyword evidence="2" id="KW-0732">Signal</keyword>
<feature type="chain" id="PRO_5041249423" evidence="2">
    <location>
        <begin position="21"/>
        <end position="1822"/>
    </location>
</feature>
<keyword evidence="4" id="KW-1185">Reference proteome</keyword>
<evidence type="ECO:0000256" key="1">
    <source>
        <dbReference type="SAM" id="MobiDB-lite"/>
    </source>
</evidence>
<dbReference type="PRINTS" id="PR01217">
    <property type="entry name" value="PRICHEXTENSN"/>
</dbReference>
<dbReference type="Pfam" id="PF01684">
    <property type="entry name" value="ET"/>
    <property type="match status" value="13"/>
</dbReference>
<dbReference type="PANTHER" id="PTHR36721:SF1">
    <property type="entry name" value="OS04G0446401 PROTEIN"/>
    <property type="match status" value="1"/>
</dbReference>
<protein>
    <submittedName>
        <fullName evidence="3">Uncharacterized protein</fullName>
    </submittedName>
</protein>
<feature type="non-terminal residue" evidence="3">
    <location>
        <position position="1822"/>
    </location>
</feature>
<proteinExistence type="predicted"/>
<comment type="caution">
    <text evidence="3">The sequence shown here is derived from an EMBL/GenBank/DDBJ whole genome shotgun (WGS) entry which is preliminary data.</text>
</comment>
<dbReference type="InterPro" id="IPR002603">
    <property type="entry name" value="ET_repeat"/>
</dbReference>
<gene>
    <name evidence="3" type="ORF">MSPICULIGERA_LOCUS20028</name>
</gene>
<evidence type="ECO:0000256" key="2">
    <source>
        <dbReference type="SAM" id="SignalP"/>
    </source>
</evidence>
<feature type="compositionally biased region" description="Pro residues" evidence="1">
    <location>
        <begin position="1552"/>
        <end position="1568"/>
    </location>
</feature>
<name>A0AA36D8T4_9BILA</name>
<accession>A0AA36D8T4</accession>
<feature type="compositionally biased region" description="Pro residues" evidence="1">
    <location>
        <begin position="1591"/>
        <end position="1603"/>
    </location>
</feature>
<dbReference type="EMBL" id="CATQJA010002664">
    <property type="protein sequence ID" value="CAJ0581877.1"/>
    <property type="molecule type" value="Genomic_DNA"/>
</dbReference>
<dbReference type="Proteomes" id="UP001177023">
    <property type="component" value="Unassembled WGS sequence"/>
</dbReference>
<evidence type="ECO:0000313" key="3">
    <source>
        <dbReference type="EMBL" id="CAJ0581877.1"/>
    </source>
</evidence>
<feature type="region of interest" description="Disordered" evidence="1">
    <location>
        <begin position="1543"/>
        <end position="1603"/>
    </location>
</feature>
<organism evidence="3 4">
    <name type="scientific">Mesorhabditis spiculigera</name>
    <dbReference type="NCBI Taxonomy" id="96644"/>
    <lineage>
        <taxon>Eukaryota</taxon>
        <taxon>Metazoa</taxon>
        <taxon>Ecdysozoa</taxon>
        <taxon>Nematoda</taxon>
        <taxon>Chromadorea</taxon>
        <taxon>Rhabditida</taxon>
        <taxon>Rhabditina</taxon>
        <taxon>Rhabditomorpha</taxon>
        <taxon>Rhabditoidea</taxon>
        <taxon>Rhabditidae</taxon>
        <taxon>Mesorhabditinae</taxon>
        <taxon>Mesorhabditis</taxon>
    </lineage>
</organism>
<feature type="signal peptide" evidence="2">
    <location>
        <begin position="1"/>
        <end position="20"/>
    </location>
</feature>
<dbReference type="PANTHER" id="PTHR36721">
    <property type="entry name" value="PROLINE-RICH FAMILY PROTEIN"/>
    <property type="match status" value="1"/>
</dbReference>
<evidence type="ECO:0000313" key="4">
    <source>
        <dbReference type="Proteomes" id="UP001177023"/>
    </source>
</evidence>